<dbReference type="EMBL" id="JBBCAQ010000037">
    <property type="protein sequence ID" value="KAK7573466.1"/>
    <property type="molecule type" value="Genomic_DNA"/>
</dbReference>
<keyword evidence="2" id="KW-1133">Transmembrane helix</keyword>
<comment type="caution">
    <text evidence="3">The sequence shown here is derived from an EMBL/GenBank/DDBJ whole genome shotgun (WGS) entry which is preliminary data.</text>
</comment>
<feature type="compositionally biased region" description="Low complexity" evidence="1">
    <location>
        <begin position="280"/>
        <end position="289"/>
    </location>
</feature>
<organism evidence="3 4">
    <name type="scientific">Parthenolecanium corni</name>
    <dbReference type="NCBI Taxonomy" id="536013"/>
    <lineage>
        <taxon>Eukaryota</taxon>
        <taxon>Metazoa</taxon>
        <taxon>Ecdysozoa</taxon>
        <taxon>Arthropoda</taxon>
        <taxon>Hexapoda</taxon>
        <taxon>Insecta</taxon>
        <taxon>Pterygota</taxon>
        <taxon>Neoptera</taxon>
        <taxon>Paraneoptera</taxon>
        <taxon>Hemiptera</taxon>
        <taxon>Sternorrhyncha</taxon>
        <taxon>Coccoidea</taxon>
        <taxon>Coccidae</taxon>
        <taxon>Parthenolecanium</taxon>
    </lineage>
</organism>
<feature type="compositionally biased region" description="Polar residues" evidence="1">
    <location>
        <begin position="481"/>
        <end position="491"/>
    </location>
</feature>
<evidence type="ECO:0000256" key="2">
    <source>
        <dbReference type="SAM" id="Phobius"/>
    </source>
</evidence>
<feature type="region of interest" description="Disordered" evidence="1">
    <location>
        <begin position="459"/>
        <end position="491"/>
    </location>
</feature>
<name>A0AAN9TIF4_9HEMI</name>
<evidence type="ECO:0000313" key="4">
    <source>
        <dbReference type="Proteomes" id="UP001367676"/>
    </source>
</evidence>
<protein>
    <submittedName>
        <fullName evidence="3">Uncharacterized protein</fullName>
    </submittedName>
</protein>
<reference evidence="3 4" key="1">
    <citation type="submission" date="2024-03" db="EMBL/GenBank/DDBJ databases">
        <title>Adaptation during the transition from Ophiocordyceps entomopathogen to insect associate is accompanied by gene loss and intensified selection.</title>
        <authorList>
            <person name="Ward C.M."/>
            <person name="Onetto C.A."/>
            <person name="Borneman A.R."/>
        </authorList>
    </citation>
    <scope>NUCLEOTIDE SEQUENCE [LARGE SCALE GENOMIC DNA]</scope>
    <source>
        <strain evidence="3">AWRI1</strain>
        <tissue evidence="3">Single Adult Female</tissue>
    </source>
</reference>
<keyword evidence="4" id="KW-1185">Reference proteome</keyword>
<keyword evidence="2" id="KW-0812">Transmembrane</keyword>
<feature type="transmembrane region" description="Helical" evidence="2">
    <location>
        <begin position="57"/>
        <end position="82"/>
    </location>
</feature>
<gene>
    <name evidence="3" type="ORF">V9T40_010657</name>
</gene>
<evidence type="ECO:0000313" key="3">
    <source>
        <dbReference type="EMBL" id="KAK7573466.1"/>
    </source>
</evidence>
<dbReference type="AlphaFoldDB" id="A0AAN9TIF4"/>
<sequence length="491" mass="54994">MYLKDKLLIRSTWTYVNDEFAANRKDERPFSAYCKERQADSTTKAIRGKNQKNETSFVKVASLVLFFVILLLVLALTVSWWWCKKKPRKSQCRRRFSKTRVTIQKCECKYKKVEHTDEDEVHNADTLPIQCSRRSSQKSQSNSLKKNNNYQSCSSKELKDVSDDCHLNDECPAGQTKAEIYAAPSTDERSDFIESASTCTEKLTDETKSNCQRSSEAQNVDKQALEHQRGTNTVKDLLKTCDSECEEADLVDLEDSEILATENKEECNCSQSEGIDESRSQSISSAASEKSTREEGIPVKSTTIASNSDYFTRSIKEEQMDRNSSNAILFSTSVLIKVLPMDITSSNLNTFERKRRFDKIVAALPVGYSIRNQLQRGFSNLKINKSSSTTDKAENCQSSKSAEVAGKIGSESEACSSTLVCGDRNTTMLRRFLGQRRSRAQSSISGNSPDLTKVQSALKVNSPRNTVSDAVHPEAAKLTRKQVSNLSTAHP</sequence>
<accession>A0AAN9TIF4</accession>
<proteinExistence type="predicted"/>
<evidence type="ECO:0000256" key="1">
    <source>
        <dbReference type="SAM" id="MobiDB-lite"/>
    </source>
</evidence>
<keyword evidence="2" id="KW-0472">Membrane</keyword>
<dbReference type="Proteomes" id="UP001367676">
    <property type="component" value="Unassembled WGS sequence"/>
</dbReference>
<feature type="region of interest" description="Disordered" evidence="1">
    <location>
        <begin position="263"/>
        <end position="297"/>
    </location>
</feature>
<feature type="compositionally biased region" description="Polar residues" evidence="1">
    <location>
        <begin position="459"/>
        <end position="468"/>
    </location>
</feature>